<dbReference type="Proteomes" id="UP000321735">
    <property type="component" value="Chromosome"/>
</dbReference>
<name>A0A9X7M152_BACCE</name>
<accession>A0A9X7M152</accession>
<dbReference type="Proteomes" id="UP001204643">
    <property type="component" value="Unassembled WGS sequence"/>
</dbReference>
<dbReference type="RefSeq" id="WP_208742705.1">
    <property type="nucleotide sequence ID" value="NZ_CP031778.1"/>
</dbReference>
<reference evidence="3 4" key="1">
    <citation type="journal article" date="2019" name="Ecotoxicol. Environ. Saf.">
        <title>Microbial characterization of heavy metal resistant bacterial strains isolated from an electroplating wastewater treatment plant.</title>
        <authorList>
            <person name="Cai X."/>
            <person name="Zheng X."/>
            <person name="Zhang D."/>
            <person name="Iqbal W."/>
            <person name="Liu C."/>
            <person name="Yang B."/>
            <person name="Zhao X."/>
            <person name="Lu X."/>
            <person name="Mao Y."/>
        </authorList>
    </citation>
    <scope>NUCLEOTIDE SEQUENCE [LARGE SCALE GENOMIC DNA]</scope>
    <source>
        <strain evidence="3 4">Co1-1</strain>
    </source>
</reference>
<proteinExistence type="predicted"/>
<reference evidence="2" key="2">
    <citation type="submission" date="2022-07" db="EMBL/GenBank/DDBJ databases">
        <title>Identification and characterization of Bacillus thuringiensis and other Bacillus cereus group isolates from spinach by whole genome sequencing.</title>
        <authorList>
            <person name="Zao X."/>
            <person name="Zervas A."/>
            <person name="Hendriks M."/>
            <person name="Rajkovic A."/>
            <person name="Van Overbeek L."/>
            <person name="Hendriksen N.B."/>
            <person name="Uyttendaele M."/>
        </authorList>
    </citation>
    <scope>NUCLEOTIDE SEQUENCE</scope>
    <source>
        <strain evidence="2">781001F-1</strain>
    </source>
</reference>
<dbReference type="EMBL" id="JANHEB010000059">
    <property type="protein sequence ID" value="MCQ6288107.1"/>
    <property type="molecule type" value="Genomic_DNA"/>
</dbReference>
<gene>
    <name evidence="3" type="ORF">D0437_28190</name>
    <name evidence="2" type="ORF">NPM19_26085</name>
</gene>
<dbReference type="AlphaFoldDB" id="A0A9X7M152"/>
<evidence type="ECO:0000313" key="2">
    <source>
        <dbReference type="EMBL" id="MCQ6288107.1"/>
    </source>
</evidence>
<evidence type="ECO:0000256" key="1">
    <source>
        <dbReference type="SAM" id="Phobius"/>
    </source>
</evidence>
<sequence>MDFAKWKVDAWNIVKSYMIRHWFVISISVMLLLSIWLYRFTYSTFLAVVIFGLTWILAAFCYNKNVDESSIKFRKKKEKYMMYTVLRVYTNDEHFKEYMENEEYFHSQVVRMENRLLDMKQDLSMQVPYHPYTEFAYCYHFLLDQDNEIYLIAEYGEECIGC</sequence>
<dbReference type="EMBL" id="CP031778">
    <property type="protein sequence ID" value="QDZ76713.1"/>
    <property type="molecule type" value="Genomic_DNA"/>
</dbReference>
<evidence type="ECO:0000313" key="3">
    <source>
        <dbReference type="EMBL" id="QDZ76713.1"/>
    </source>
</evidence>
<feature type="transmembrane region" description="Helical" evidence="1">
    <location>
        <begin position="44"/>
        <end position="62"/>
    </location>
</feature>
<keyword evidence="1" id="KW-1133">Transmembrane helix</keyword>
<protein>
    <submittedName>
        <fullName evidence="3">Uncharacterized protein</fullName>
    </submittedName>
</protein>
<keyword evidence="1" id="KW-0812">Transmembrane</keyword>
<feature type="transmembrane region" description="Helical" evidence="1">
    <location>
        <begin position="21"/>
        <end position="38"/>
    </location>
</feature>
<evidence type="ECO:0000313" key="4">
    <source>
        <dbReference type="Proteomes" id="UP000321735"/>
    </source>
</evidence>
<organism evidence="3 4">
    <name type="scientific">Bacillus cereus</name>
    <dbReference type="NCBI Taxonomy" id="1396"/>
    <lineage>
        <taxon>Bacteria</taxon>
        <taxon>Bacillati</taxon>
        <taxon>Bacillota</taxon>
        <taxon>Bacilli</taxon>
        <taxon>Bacillales</taxon>
        <taxon>Bacillaceae</taxon>
        <taxon>Bacillus</taxon>
        <taxon>Bacillus cereus group</taxon>
    </lineage>
</organism>
<keyword evidence="1" id="KW-0472">Membrane</keyword>